<dbReference type="NCBIfam" id="TIGR03875">
    <property type="entry name" value="RNA_lig_partner"/>
    <property type="match status" value="1"/>
</dbReference>
<reference evidence="6" key="1">
    <citation type="submission" date="2017-09" db="EMBL/GenBank/DDBJ databases">
        <title>Depth-based differentiation of microbial function through sediment-hosted aquifers and enrichment of novel symbionts in the deep terrestrial subsurface.</title>
        <authorList>
            <person name="Probst A.J."/>
            <person name="Ladd B."/>
            <person name="Jarett J.K."/>
            <person name="Geller-Mcgrath D.E."/>
            <person name="Sieber C.M.K."/>
            <person name="Emerson J.B."/>
            <person name="Anantharaman K."/>
            <person name="Thomas B.C."/>
            <person name="Malmstrom R."/>
            <person name="Stieglmeier M."/>
            <person name="Klingl A."/>
            <person name="Woyke T."/>
            <person name="Ryan C.M."/>
            <person name="Banfield J.F."/>
        </authorList>
    </citation>
    <scope>NUCLEOTIDE SEQUENCE [LARGE SCALE GENOMIC DNA]</scope>
</reference>
<protein>
    <submittedName>
        <fullName evidence="5">RNA ligase partner protein</fullName>
    </submittedName>
</protein>
<keyword evidence="1" id="KW-0819">tRNA processing</keyword>
<dbReference type="PANTHER" id="PTHR41173">
    <property type="entry name" value="UPF0278 PROTEIN TK1425"/>
    <property type="match status" value="1"/>
</dbReference>
<dbReference type="GO" id="GO:0016874">
    <property type="term" value="F:ligase activity"/>
    <property type="evidence" value="ECO:0007669"/>
    <property type="project" value="UniProtKB-KW"/>
</dbReference>
<dbReference type="GO" id="GO:0004519">
    <property type="term" value="F:endonuclease activity"/>
    <property type="evidence" value="ECO:0007669"/>
    <property type="project" value="UniProtKB-KW"/>
</dbReference>
<keyword evidence="4" id="KW-0378">Hydrolase</keyword>
<proteinExistence type="predicted"/>
<keyword evidence="3" id="KW-0255">Endonuclease</keyword>
<evidence type="ECO:0000256" key="3">
    <source>
        <dbReference type="ARBA" id="ARBA00022759"/>
    </source>
</evidence>
<dbReference type="GO" id="GO:0016787">
    <property type="term" value="F:hydrolase activity"/>
    <property type="evidence" value="ECO:0007669"/>
    <property type="project" value="UniProtKB-KW"/>
</dbReference>
<keyword evidence="2" id="KW-0540">Nuclease</keyword>
<dbReference type="GO" id="GO:0008033">
    <property type="term" value="P:tRNA processing"/>
    <property type="evidence" value="ECO:0007669"/>
    <property type="project" value="UniProtKB-KW"/>
</dbReference>
<keyword evidence="5" id="KW-0436">Ligase</keyword>
<dbReference type="CDD" id="cd18691">
    <property type="entry name" value="PIN_VapC-like"/>
    <property type="match status" value="1"/>
</dbReference>
<gene>
    <name evidence="5" type="ORF">COZ40_00365</name>
</gene>
<evidence type="ECO:0000313" key="6">
    <source>
        <dbReference type="Proteomes" id="UP000228500"/>
    </source>
</evidence>
<evidence type="ECO:0000256" key="1">
    <source>
        <dbReference type="ARBA" id="ARBA00022694"/>
    </source>
</evidence>
<name>A0A2M7LLN0_9BACT</name>
<organism evidence="5 6">
    <name type="scientific">Candidatus Roizmanbacteria bacterium CG_4_10_14_3_um_filter_39_13</name>
    <dbReference type="NCBI Taxonomy" id="1974831"/>
    <lineage>
        <taxon>Bacteria</taxon>
        <taxon>Candidatus Roizmaniibacteriota</taxon>
    </lineage>
</organism>
<dbReference type="EMBL" id="PFJH01000015">
    <property type="protein sequence ID" value="PIX68987.1"/>
    <property type="molecule type" value="Genomic_DNA"/>
</dbReference>
<dbReference type="InterPro" id="IPR014856">
    <property type="entry name" value="RNA_free_RNase_P"/>
</dbReference>
<sequence>MVSYTYMDTYILDTNLFFNMQAGLNFGKSTDEVIKNMTLCGKKVELFMPPRIVEEFLSFFENKEQENIKKLLAVITVKSPVIESFQFPASIFYTLVEDIRNRSYRGLRVGEEEIEQAGKSLMNAGPLSKMDFQKRVGQQIKGFRDRYRQATRVGFLDSVADLDIIVLAKETNGTVVSTDEGLLKWSRLFGVKEMSPSVFGHLHHQA</sequence>
<dbReference type="Pfam" id="PF08745">
    <property type="entry name" value="PIN_5"/>
    <property type="match status" value="1"/>
</dbReference>
<evidence type="ECO:0000256" key="2">
    <source>
        <dbReference type="ARBA" id="ARBA00022722"/>
    </source>
</evidence>
<evidence type="ECO:0000313" key="5">
    <source>
        <dbReference type="EMBL" id="PIX68987.1"/>
    </source>
</evidence>
<comment type="caution">
    <text evidence="5">The sequence shown here is derived from an EMBL/GenBank/DDBJ whole genome shotgun (WGS) entry which is preliminary data.</text>
</comment>
<evidence type="ECO:0000256" key="4">
    <source>
        <dbReference type="ARBA" id="ARBA00022801"/>
    </source>
</evidence>
<dbReference type="PANTHER" id="PTHR41173:SF1">
    <property type="entry name" value="RNA-FREE RIBONUCLEASE P"/>
    <property type="match status" value="1"/>
</dbReference>
<dbReference type="AlphaFoldDB" id="A0A2M7LLN0"/>
<accession>A0A2M7LLN0</accession>
<dbReference type="Proteomes" id="UP000228500">
    <property type="component" value="Unassembled WGS sequence"/>
</dbReference>